<dbReference type="InterPro" id="IPR013324">
    <property type="entry name" value="RNA_pol_sigma_r3/r4-like"/>
</dbReference>
<dbReference type="Pfam" id="PF04545">
    <property type="entry name" value="Sigma70_r4"/>
    <property type="match status" value="1"/>
</dbReference>
<gene>
    <name evidence="9" type="ORF">AB0C36_42335</name>
</gene>
<evidence type="ECO:0000256" key="4">
    <source>
        <dbReference type="ARBA" id="ARBA00023125"/>
    </source>
</evidence>
<keyword evidence="2" id="KW-0805">Transcription regulation</keyword>
<comment type="caution">
    <text evidence="9">The sequence shown here is derived from an EMBL/GenBank/DDBJ whole genome shotgun (WGS) entry which is preliminary data.</text>
</comment>
<dbReference type="Gene3D" id="1.10.1740.10">
    <property type="match status" value="1"/>
</dbReference>
<accession>A0ABV3DXB2</accession>
<dbReference type="CDD" id="cd06171">
    <property type="entry name" value="Sigma70_r4"/>
    <property type="match status" value="1"/>
</dbReference>
<dbReference type="InterPro" id="IPR013325">
    <property type="entry name" value="RNA_pol_sigma_r2"/>
</dbReference>
<evidence type="ECO:0000256" key="5">
    <source>
        <dbReference type="ARBA" id="ARBA00023163"/>
    </source>
</evidence>
<protein>
    <submittedName>
        <fullName evidence="9">Sigma-70 family RNA polymerase sigma factor</fullName>
    </submittedName>
</protein>
<feature type="domain" description="RNA polymerase sigma-70 region 2" evidence="7">
    <location>
        <begin position="74"/>
        <end position="144"/>
    </location>
</feature>
<evidence type="ECO:0000256" key="2">
    <source>
        <dbReference type="ARBA" id="ARBA00023015"/>
    </source>
</evidence>
<evidence type="ECO:0000256" key="3">
    <source>
        <dbReference type="ARBA" id="ARBA00023082"/>
    </source>
</evidence>
<dbReference type="InterPro" id="IPR039425">
    <property type="entry name" value="RNA_pol_sigma-70-like"/>
</dbReference>
<name>A0ABV3DXB2_9ACTN</name>
<dbReference type="SUPFAM" id="SSF88946">
    <property type="entry name" value="Sigma2 domain of RNA polymerase sigma factors"/>
    <property type="match status" value="1"/>
</dbReference>
<sequence length="234" mass="25533">MKIFSARGGRSWGRSAGGLAAVPADNASVPAARGGDEDVLAAMRSGDGRIPEEPAAAPPAADRPPHGDELAETLYRRYSVPLLSFCLKHTGGDRQWAEDVVQETLVRAWRNADRIDPNDEVRSLMPWLATVARRIVIDDRRAKSARPREVNPEPLEHVPADDQVEPLLRSMVVADALQSLSQAHREVLVETVLRDRSVNQAAEALGIPVGTVKSRVYYAVRALKLALEERGVNA</sequence>
<dbReference type="NCBIfam" id="TIGR02937">
    <property type="entry name" value="sigma70-ECF"/>
    <property type="match status" value="1"/>
</dbReference>
<dbReference type="InterPro" id="IPR007627">
    <property type="entry name" value="RNA_pol_sigma70_r2"/>
</dbReference>
<evidence type="ECO:0000259" key="8">
    <source>
        <dbReference type="Pfam" id="PF04545"/>
    </source>
</evidence>
<dbReference type="SUPFAM" id="SSF88659">
    <property type="entry name" value="Sigma3 and sigma4 domains of RNA polymerase sigma factors"/>
    <property type="match status" value="1"/>
</dbReference>
<dbReference type="InterPro" id="IPR007630">
    <property type="entry name" value="RNA_pol_sigma70_r4"/>
</dbReference>
<dbReference type="Pfam" id="PF04542">
    <property type="entry name" value="Sigma70_r2"/>
    <property type="match status" value="1"/>
</dbReference>
<dbReference type="InterPro" id="IPR036388">
    <property type="entry name" value="WH-like_DNA-bd_sf"/>
</dbReference>
<dbReference type="EMBL" id="JBEZFP010000241">
    <property type="protein sequence ID" value="MEU8140112.1"/>
    <property type="molecule type" value="Genomic_DNA"/>
</dbReference>
<feature type="region of interest" description="Disordered" evidence="6">
    <location>
        <begin position="1"/>
        <end position="67"/>
    </location>
</feature>
<dbReference type="PANTHER" id="PTHR43133:SF52">
    <property type="entry name" value="ECF RNA POLYMERASE SIGMA FACTOR SIGL"/>
    <property type="match status" value="1"/>
</dbReference>
<comment type="similarity">
    <text evidence="1">Belongs to the sigma-70 factor family. ECF subfamily.</text>
</comment>
<evidence type="ECO:0000259" key="7">
    <source>
        <dbReference type="Pfam" id="PF04542"/>
    </source>
</evidence>
<organism evidence="9 10">
    <name type="scientific">Streptodolium elevatio</name>
    <dbReference type="NCBI Taxonomy" id="3157996"/>
    <lineage>
        <taxon>Bacteria</taxon>
        <taxon>Bacillati</taxon>
        <taxon>Actinomycetota</taxon>
        <taxon>Actinomycetes</taxon>
        <taxon>Kitasatosporales</taxon>
        <taxon>Streptomycetaceae</taxon>
        <taxon>Streptodolium</taxon>
    </lineage>
</organism>
<dbReference type="InterPro" id="IPR014284">
    <property type="entry name" value="RNA_pol_sigma-70_dom"/>
</dbReference>
<dbReference type="PANTHER" id="PTHR43133">
    <property type="entry name" value="RNA POLYMERASE ECF-TYPE SIGMA FACTO"/>
    <property type="match status" value="1"/>
</dbReference>
<feature type="domain" description="RNA polymerase sigma-70 region 4" evidence="8">
    <location>
        <begin position="176"/>
        <end position="224"/>
    </location>
</feature>
<evidence type="ECO:0000313" key="10">
    <source>
        <dbReference type="Proteomes" id="UP001551482"/>
    </source>
</evidence>
<proteinExistence type="inferred from homology"/>
<dbReference type="Proteomes" id="UP001551482">
    <property type="component" value="Unassembled WGS sequence"/>
</dbReference>
<evidence type="ECO:0000256" key="1">
    <source>
        <dbReference type="ARBA" id="ARBA00010641"/>
    </source>
</evidence>
<reference evidence="9 10" key="1">
    <citation type="submission" date="2024-06" db="EMBL/GenBank/DDBJ databases">
        <title>The Natural Products Discovery Center: Release of the First 8490 Sequenced Strains for Exploring Actinobacteria Biosynthetic Diversity.</title>
        <authorList>
            <person name="Kalkreuter E."/>
            <person name="Kautsar S.A."/>
            <person name="Yang D."/>
            <person name="Bader C.D."/>
            <person name="Teijaro C.N."/>
            <person name="Fluegel L."/>
            <person name="Davis C.M."/>
            <person name="Simpson J.R."/>
            <person name="Lauterbach L."/>
            <person name="Steele A.D."/>
            <person name="Gui C."/>
            <person name="Meng S."/>
            <person name="Li G."/>
            <person name="Viehrig K."/>
            <person name="Ye F."/>
            <person name="Su P."/>
            <person name="Kiefer A.F."/>
            <person name="Nichols A."/>
            <person name="Cepeda A.J."/>
            <person name="Yan W."/>
            <person name="Fan B."/>
            <person name="Jiang Y."/>
            <person name="Adhikari A."/>
            <person name="Zheng C.-J."/>
            <person name="Schuster L."/>
            <person name="Cowan T.M."/>
            <person name="Smanski M.J."/>
            <person name="Chevrette M.G."/>
            <person name="De Carvalho L.P.S."/>
            <person name="Shen B."/>
        </authorList>
    </citation>
    <scope>NUCLEOTIDE SEQUENCE [LARGE SCALE GENOMIC DNA]</scope>
    <source>
        <strain evidence="9 10">NPDC048946</strain>
    </source>
</reference>
<evidence type="ECO:0000313" key="9">
    <source>
        <dbReference type="EMBL" id="MEU8140112.1"/>
    </source>
</evidence>
<keyword evidence="10" id="KW-1185">Reference proteome</keyword>
<keyword evidence="3" id="KW-0731">Sigma factor</keyword>
<dbReference type="Gene3D" id="1.10.10.10">
    <property type="entry name" value="Winged helix-like DNA-binding domain superfamily/Winged helix DNA-binding domain"/>
    <property type="match status" value="1"/>
</dbReference>
<evidence type="ECO:0000256" key="6">
    <source>
        <dbReference type="SAM" id="MobiDB-lite"/>
    </source>
</evidence>
<feature type="compositionally biased region" description="Low complexity" evidence="6">
    <location>
        <begin position="1"/>
        <end position="21"/>
    </location>
</feature>
<keyword evidence="5" id="KW-0804">Transcription</keyword>
<keyword evidence="4" id="KW-0238">DNA-binding</keyword>